<keyword evidence="2" id="KW-0378">Hydrolase</keyword>
<dbReference type="SUPFAM" id="SSF55166">
    <property type="entry name" value="Hedgehog/DD-peptidase"/>
    <property type="match status" value="1"/>
</dbReference>
<dbReference type="Gene3D" id="3.30.1380.10">
    <property type="match status" value="1"/>
</dbReference>
<evidence type="ECO:0000313" key="3">
    <source>
        <dbReference type="Proteomes" id="UP000518605"/>
    </source>
</evidence>
<dbReference type="RefSeq" id="WP_183560672.1">
    <property type="nucleotide sequence ID" value="NZ_CBCSLB010000011.1"/>
</dbReference>
<dbReference type="GO" id="GO:0009002">
    <property type="term" value="F:serine-type D-Ala-D-Ala carboxypeptidase activity"/>
    <property type="evidence" value="ECO:0007669"/>
    <property type="project" value="UniProtKB-EC"/>
</dbReference>
<gene>
    <name evidence="2" type="ORF">FHS16_001608</name>
</gene>
<comment type="caution">
    <text evidence="2">The sequence shown here is derived from an EMBL/GenBank/DDBJ whole genome shotgun (WGS) entry which is preliminary data.</text>
</comment>
<dbReference type="PANTHER" id="PTHR34385">
    <property type="entry name" value="D-ALANYL-D-ALANINE CARBOXYPEPTIDASE"/>
    <property type="match status" value="1"/>
</dbReference>
<dbReference type="InterPro" id="IPR003709">
    <property type="entry name" value="VanY-like_core_dom"/>
</dbReference>
<keyword evidence="3" id="KW-1185">Reference proteome</keyword>
<reference evidence="2 3" key="1">
    <citation type="submission" date="2020-08" db="EMBL/GenBank/DDBJ databases">
        <title>Genomic Encyclopedia of Type Strains, Phase III (KMG-III): the genomes of soil and plant-associated and newly described type strains.</title>
        <authorList>
            <person name="Whitman W."/>
        </authorList>
    </citation>
    <scope>NUCLEOTIDE SEQUENCE [LARGE SCALE GENOMIC DNA]</scope>
    <source>
        <strain evidence="2 3">CECT 8234</strain>
    </source>
</reference>
<evidence type="ECO:0000313" key="2">
    <source>
        <dbReference type="EMBL" id="MBB3151562.1"/>
    </source>
</evidence>
<dbReference type="InterPro" id="IPR052179">
    <property type="entry name" value="DD-CPase-like"/>
</dbReference>
<protein>
    <submittedName>
        <fullName evidence="2">D-alanyl-D-alanine dipeptidase/carboxypeptidase</fullName>
        <ecNumber evidence="2">3.4.13.22</ecNumber>
        <ecNumber evidence="2">3.4.16.4</ecNumber>
    </submittedName>
</protein>
<dbReference type="InterPro" id="IPR009045">
    <property type="entry name" value="Zn_M74/Hedgehog-like"/>
</dbReference>
<organism evidence="2 3">
    <name type="scientific">Paenibacillus endophyticus</name>
    <dbReference type="NCBI Taxonomy" id="1294268"/>
    <lineage>
        <taxon>Bacteria</taxon>
        <taxon>Bacillati</taxon>
        <taxon>Bacillota</taxon>
        <taxon>Bacilli</taxon>
        <taxon>Bacillales</taxon>
        <taxon>Paenibacillaceae</taxon>
        <taxon>Paenibacillus</taxon>
    </lineage>
</organism>
<accession>A0A7W5C5H9</accession>
<name>A0A7W5C5H9_9BACL</name>
<feature type="domain" description="D-alanyl-D-alanine carboxypeptidase-like core" evidence="1">
    <location>
        <begin position="68"/>
        <end position="195"/>
    </location>
</feature>
<proteinExistence type="predicted"/>
<keyword evidence="2" id="KW-0224">Dipeptidase</keyword>
<evidence type="ECO:0000259" key="1">
    <source>
        <dbReference type="Pfam" id="PF02557"/>
    </source>
</evidence>
<dbReference type="EMBL" id="JACHXW010000004">
    <property type="protein sequence ID" value="MBB3151562.1"/>
    <property type="molecule type" value="Genomic_DNA"/>
</dbReference>
<dbReference type="EC" id="3.4.16.4" evidence="2"/>
<dbReference type="GO" id="GO:0006508">
    <property type="term" value="P:proteolysis"/>
    <property type="evidence" value="ECO:0007669"/>
    <property type="project" value="InterPro"/>
</dbReference>
<sequence>MGQRNPFIQIEQRPYVKHSAVQASRREIHEGSLVLVNRTNPIQQPLSTDKLQALSIYPNLNELHDGMLLEKNCLQQLVALLEACKGLEDIVAVSGYRSKDEQEQIYASSFIENGPEYTACYVAKPDQSEHQTGLAIDVGKRDNFVDFIAPSFPDSGVYQHFKQLAAQFGFIQRYKKGKESITNISCEPWHFRYVGFPHAEIMEKNDFCLEEYIEWIRSYSYAGERFRYENESLQVAIYYVPAEDAPSTTVPITSCDLYRISGNNSDGFIISAFTGKGHQVREQ</sequence>
<keyword evidence="2" id="KW-0645">Protease</keyword>
<dbReference type="GO" id="GO:0160237">
    <property type="term" value="F:D-Ala-D-Ala dipeptidase activity"/>
    <property type="evidence" value="ECO:0007669"/>
    <property type="project" value="UniProtKB-EC"/>
</dbReference>
<dbReference type="AlphaFoldDB" id="A0A7W5C5H9"/>
<dbReference type="EC" id="3.4.13.22" evidence="2"/>
<dbReference type="Proteomes" id="UP000518605">
    <property type="component" value="Unassembled WGS sequence"/>
</dbReference>
<keyword evidence="2" id="KW-0121">Carboxypeptidase</keyword>
<dbReference type="Gene3D" id="3.30.200.180">
    <property type="match status" value="1"/>
</dbReference>
<dbReference type="PANTHER" id="PTHR34385:SF1">
    <property type="entry name" value="PEPTIDOGLYCAN L-ALANYL-D-GLUTAMATE ENDOPEPTIDASE CWLK"/>
    <property type="match status" value="1"/>
</dbReference>
<dbReference type="Pfam" id="PF02557">
    <property type="entry name" value="VanY"/>
    <property type="match status" value="1"/>
</dbReference>